<name>A0A1Y6ADQ5_9BACI</name>
<protein>
    <submittedName>
        <fullName evidence="2">Uncharacterized protein</fullName>
    </submittedName>
</protein>
<sequence>MSKTKIVGILLKLVGPALGLALIEIAEEKMKLKQ</sequence>
<dbReference type="EMBL" id="FWZD01000064">
    <property type="protein sequence ID" value="SME30817.1"/>
    <property type="molecule type" value="Genomic_DNA"/>
</dbReference>
<keyword evidence="1" id="KW-0812">Transmembrane</keyword>
<evidence type="ECO:0000256" key="1">
    <source>
        <dbReference type="SAM" id="Phobius"/>
    </source>
</evidence>
<accession>A0A1Y6ADQ5</accession>
<proteinExistence type="predicted"/>
<organism evidence="2 3">
    <name type="scientific">Bacillus mobilis</name>
    <dbReference type="NCBI Taxonomy" id="2026190"/>
    <lineage>
        <taxon>Bacteria</taxon>
        <taxon>Bacillati</taxon>
        <taxon>Bacillota</taxon>
        <taxon>Bacilli</taxon>
        <taxon>Bacillales</taxon>
        <taxon>Bacillaceae</taxon>
        <taxon>Bacillus</taxon>
        <taxon>Bacillus cereus group</taxon>
    </lineage>
</organism>
<dbReference type="Proteomes" id="UP000194439">
    <property type="component" value="Unassembled WGS sequence"/>
</dbReference>
<evidence type="ECO:0000313" key="3">
    <source>
        <dbReference type="Proteomes" id="UP000194439"/>
    </source>
</evidence>
<dbReference type="AlphaFoldDB" id="A0A1Y6ADQ5"/>
<evidence type="ECO:0000313" key="2">
    <source>
        <dbReference type="EMBL" id="SME30817.1"/>
    </source>
</evidence>
<reference evidence="3" key="1">
    <citation type="submission" date="2017-04" db="EMBL/GenBank/DDBJ databases">
        <authorList>
            <person name="Criscuolo A."/>
        </authorList>
    </citation>
    <scope>NUCLEOTIDE SEQUENCE [LARGE SCALE GENOMIC DNA]</scope>
</reference>
<keyword evidence="1" id="KW-1133">Transmembrane helix</keyword>
<gene>
    <name evidence="2" type="ORF">BACERE00185_04113</name>
</gene>
<keyword evidence="1" id="KW-0472">Membrane</keyword>
<feature type="transmembrane region" description="Helical" evidence="1">
    <location>
        <begin position="6"/>
        <end position="26"/>
    </location>
</feature>